<dbReference type="InterPro" id="IPR006652">
    <property type="entry name" value="Kelch_1"/>
</dbReference>
<keyword evidence="2" id="KW-0880">Kelch repeat</keyword>
<dbReference type="Pfam" id="PF07707">
    <property type="entry name" value="BACK"/>
    <property type="match status" value="1"/>
</dbReference>
<evidence type="ECO:0000256" key="3">
    <source>
        <dbReference type="ARBA" id="ARBA00022737"/>
    </source>
</evidence>
<dbReference type="Gene3D" id="2.120.10.80">
    <property type="entry name" value="Kelch-type beta propeller"/>
    <property type="match status" value="1"/>
</dbReference>
<dbReference type="InterPro" id="IPR015915">
    <property type="entry name" value="Kelch-typ_b-propeller"/>
</dbReference>
<dbReference type="SUPFAM" id="SSF117281">
    <property type="entry name" value="Kelch motif"/>
    <property type="match status" value="1"/>
</dbReference>
<proteinExistence type="predicted"/>
<dbReference type="InterPro" id="IPR000210">
    <property type="entry name" value="BTB/POZ_dom"/>
</dbReference>
<dbReference type="InterPro" id="IPR017096">
    <property type="entry name" value="BTB-kelch_protein"/>
</dbReference>
<evidence type="ECO:0000259" key="5">
    <source>
        <dbReference type="PROSITE" id="PS50097"/>
    </source>
</evidence>
<feature type="domain" description="BTB" evidence="5">
    <location>
        <begin position="14"/>
        <end position="80"/>
    </location>
</feature>
<dbReference type="SMART" id="SM00875">
    <property type="entry name" value="BACK"/>
    <property type="match status" value="1"/>
</dbReference>
<dbReference type="InterPro" id="IPR011705">
    <property type="entry name" value="BACK"/>
</dbReference>
<gene>
    <name evidence="6" type="ORF">PVAND_014269</name>
</gene>
<dbReference type="AlphaFoldDB" id="A0A9J6CT02"/>
<sequence length="584" mass="67003">MAEISKLRKNELLFDIVIKSGDKSFQAHKLLLAASSDYFRALFTKFETNQSEIKIIDGISAIGIENVLNFIYTAKLELSLLNVQDILAAANYFQLTTVIDACLNFLEGELDTENCIDMLIISENYSLLSLREKILKFICAHISEISKSDEFKRLQRNQIEQLLSSDLPVDCSESEILRITLSWFKKSSNDDEKYLQRILKSINFKEISVNEIERVMKSLDIKRNHSLYTIIWNQSLPLQNNSISSNDNKLLNHRGMELAIIKIGGFEMNGITNEITYSFISTTNPPKIHEPWRYLTEIPHYGIKQASYGISVLNSCIYVVGGVNLDINLDNEDVHPFGFKYNPITTEWTTIKPMNYDRCRFSLNVLEGSLVAVGGSSSSESFLQLNDGNHESQNVSTVERYDVHTDCWTLLAPLPDYRSQHAGVSYESFLFVSGGIDHYGNVLESFYQFDNNSNKWKRVCNITPRCDHVMFSSDKKIYICGGWNEINGQRRLLTAIECFDIKTANISIITHIPTPRYHAGITLIENKIYIIGGTQENDIFRHTATKIEIYDISEDKWYFQEKYPKHIWEHMLATIYIPKENGVK</sequence>
<organism evidence="6 7">
    <name type="scientific">Polypedilum vanderplanki</name>
    <name type="common">Sleeping chironomid midge</name>
    <dbReference type="NCBI Taxonomy" id="319348"/>
    <lineage>
        <taxon>Eukaryota</taxon>
        <taxon>Metazoa</taxon>
        <taxon>Ecdysozoa</taxon>
        <taxon>Arthropoda</taxon>
        <taxon>Hexapoda</taxon>
        <taxon>Insecta</taxon>
        <taxon>Pterygota</taxon>
        <taxon>Neoptera</taxon>
        <taxon>Endopterygota</taxon>
        <taxon>Diptera</taxon>
        <taxon>Nematocera</taxon>
        <taxon>Chironomoidea</taxon>
        <taxon>Chironomidae</taxon>
        <taxon>Chironominae</taxon>
        <taxon>Polypedilum</taxon>
        <taxon>Polypedilum</taxon>
    </lineage>
</organism>
<dbReference type="EMBL" id="JADBJN010000001">
    <property type="protein sequence ID" value="KAG5685068.1"/>
    <property type="molecule type" value="Genomic_DNA"/>
</dbReference>
<keyword evidence="7" id="KW-1185">Reference proteome</keyword>
<evidence type="ECO:0000313" key="7">
    <source>
        <dbReference type="Proteomes" id="UP001107558"/>
    </source>
</evidence>
<comment type="function">
    <text evidence="4">Probable substrate-specific adapter of an E3 ubiquitin-protein ligase complex which mediates the ubiquitination and subsequent proteasomal degradation of target proteins. May have a role in synapse differentiation and growth.</text>
</comment>
<dbReference type="Gene3D" id="3.30.710.10">
    <property type="entry name" value="Potassium Channel Kv1.1, Chain A"/>
    <property type="match status" value="1"/>
</dbReference>
<dbReference type="PIRSF" id="PIRSF037037">
    <property type="entry name" value="Kelch-like_protein_gigaxonin"/>
    <property type="match status" value="1"/>
</dbReference>
<dbReference type="Pfam" id="PF00651">
    <property type="entry name" value="BTB"/>
    <property type="match status" value="1"/>
</dbReference>
<dbReference type="GO" id="GO:0003779">
    <property type="term" value="F:actin binding"/>
    <property type="evidence" value="ECO:0007669"/>
    <property type="project" value="UniProtKB-KW"/>
</dbReference>
<dbReference type="Proteomes" id="UP001107558">
    <property type="component" value="Chromosome 1"/>
</dbReference>
<dbReference type="PANTHER" id="PTHR45632">
    <property type="entry name" value="LD33804P"/>
    <property type="match status" value="1"/>
</dbReference>
<dbReference type="Pfam" id="PF24681">
    <property type="entry name" value="Kelch_KLHDC2_KLHL20_DRC7"/>
    <property type="match status" value="1"/>
</dbReference>
<dbReference type="SUPFAM" id="SSF54695">
    <property type="entry name" value="POZ domain"/>
    <property type="match status" value="1"/>
</dbReference>
<evidence type="ECO:0000256" key="1">
    <source>
        <dbReference type="ARBA" id="ARBA00013699"/>
    </source>
</evidence>
<dbReference type="PROSITE" id="PS50097">
    <property type="entry name" value="BTB"/>
    <property type="match status" value="1"/>
</dbReference>
<dbReference type="OrthoDB" id="45365at2759"/>
<dbReference type="PANTHER" id="PTHR45632:SF3">
    <property type="entry name" value="KELCH-LIKE PROTEIN 32"/>
    <property type="match status" value="1"/>
</dbReference>
<accession>A0A9J6CT02</accession>
<evidence type="ECO:0000256" key="4">
    <source>
        <dbReference type="ARBA" id="ARBA00043912"/>
    </source>
</evidence>
<dbReference type="SMART" id="SM00225">
    <property type="entry name" value="BTB"/>
    <property type="match status" value="1"/>
</dbReference>
<protein>
    <recommendedName>
        <fullName evidence="1">Kelch-like protein diablo</fullName>
    </recommendedName>
</protein>
<reference evidence="6" key="1">
    <citation type="submission" date="2021-03" db="EMBL/GenBank/DDBJ databases">
        <title>Chromosome level genome of the anhydrobiotic midge Polypedilum vanderplanki.</title>
        <authorList>
            <person name="Yoshida Y."/>
            <person name="Kikawada T."/>
            <person name="Gusev O."/>
        </authorList>
    </citation>
    <scope>NUCLEOTIDE SEQUENCE</scope>
    <source>
        <strain evidence="6">NIAS01</strain>
        <tissue evidence="6">Whole body or cell culture</tissue>
    </source>
</reference>
<evidence type="ECO:0000313" key="6">
    <source>
        <dbReference type="EMBL" id="KAG5685068.1"/>
    </source>
</evidence>
<keyword evidence="3" id="KW-0677">Repeat</keyword>
<comment type="caution">
    <text evidence="6">The sequence shown here is derived from an EMBL/GenBank/DDBJ whole genome shotgun (WGS) entry which is preliminary data.</text>
</comment>
<dbReference type="SMART" id="SM00612">
    <property type="entry name" value="Kelch"/>
    <property type="match status" value="5"/>
</dbReference>
<dbReference type="Gene3D" id="1.25.40.420">
    <property type="match status" value="1"/>
</dbReference>
<dbReference type="CDD" id="cd14733">
    <property type="entry name" value="BACK"/>
    <property type="match status" value="1"/>
</dbReference>
<evidence type="ECO:0000256" key="2">
    <source>
        <dbReference type="ARBA" id="ARBA00022441"/>
    </source>
</evidence>
<dbReference type="InterPro" id="IPR011333">
    <property type="entry name" value="SKP1/BTB/POZ_sf"/>
</dbReference>
<name>A0A9J6CT02_POLVA</name>